<evidence type="ECO:0000313" key="2">
    <source>
        <dbReference type="EMBL" id="AYG64072.1"/>
    </source>
</evidence>
<dbReference type="AlphaFoldDB" id="A0A387G8A2"/>
<geneLocation type="plasmid" evidence="3">
    <name>prccge525b</name>
</geneLocation>
<protein>
    <submittedName>
        <fullName evidence="2">Uncharacterized protein</fullName>
    </submittedName>
</protein>
<dbReference type="RefSeq" id="WP_120708969.1">
    <property type="nucleotide sequence ID" value="NZ_CP032696.1"/>
</dbReference>
<keyword evidence="3" id="KW-1185">Reference proteome</keyword>
<feature type="region of interest" description="Disordered" evidence="1">
    <location>
        <begin position="1"/>
        <end position="22"/>
    </location>
</feature>
<sequence length="154" mass="17628">MRWIVDQASKPKPAEPSIATEERETLKDEIAIQARDAILDAYTVTEIEQEERPRATEINGWTARECIKGDEKPRYKWRHTWAGEKGDDIVGCDCATCLGCVFRLDYTAQSAKWFWLVELYRLSDPIADVHRQDGSGVPERQPVAQKNAMKRSCD</sequence>
<dbReference type="EMBL" id="CP032696">
    <property type="protein sequence ID" value="AYG64072.1"/>
    <property type="molecule type" value="Genomic_DNA"/>
</dbReference>
<name>A0A387G8A2_9HYPH</name>
<feature type="region of interest" description="Disordered" evidence="1">
    <location>
        <begin position="131"/>
        <end position="154"/>
    </location>
</feature>
<reference evidence="2 3" key="1">
    <citation type="submission" date="2018-10" db="EMBL/GenBank/DDBJ databases">
        <title>Rhizobium etli, R. leguminosarum and a new Rhizobium genospecies from Phaseolus dumosus.</title>
        <authorList>
            <person name="Ramirez-Puebla S.T."/>
            <person name="Rogel-Hernandez M.A."/>
            <person name="Guerrero G."/>
            <person name="Ormeno-Orrillo E."/>
            <person name="Martinez-Romero J.C."/>
            <person name="Negrete-Yankelevich S."/>
            <person name="Martinez-Romero E."/>
        </authorList>
    </citation>
    <scope>NUCLEOTIDE SEQUENCE [LARGE SCALE GENOMIC DNA]</scope>
    <source>
        <strain evidence="2 3">CCGE525</strain>
        <plasmid evidence="3">prccge525b</plasmid>
    </source>
</reference>
<accession>A0A387G8A2</accession>
<dbReference type="Proteomes" id="UP000282195">
    <property type="component" value="Plasmid pRCCGE525b"/>
</dbReference>
<gene>
    <name evidence="2" type="ORF">CCGE525_35260</name>
</gene>
<evidence type="ECO:0000313" key="3">
    <source>
        <dbReference type="Proteomes" id="UP000282195"/>
    </source>
</evidence>
<evidence type="ECO:0000256" key="1">
    <source>
        <dbReference type="SAM" id="MobiDB-lite"/>
    </source>
</evidence>
<dbReference type="OrthoDB" id="8374234at2"/>
<keyword evidence="2" id="KW-0614">Plasmid</keyword>
<organism evidence="2 3">
    <name type="scientific">Rhizobium jaguaris</name>
    <dbReference type="NCBI Taxonomy" id="1312183"/>
    <lineage>
        <taxon>Bacteria</taxon>
        <taxon>Pseudomonadati</taxon>
        <taxon>Pseudomonadota</taxon>
        <taxon>Alphaproteobacteria</taxon>
        <taxon>Hyphomicrobiales</taxon>
        <taxon>Rhizobiaceae</taxon>
        <taxon>Rhizobium/Agrobacterium group</taxon>
        <taxon>Rhizobium</taxon>
    </lineage>
</organism>
<proteinExistence type="predicted"/>
<dbReference type="KEGG" id="rjg:CCGE525_35260"/>